<comment type="caution">
    <text evidence="2">The sequence shown here is derived from an EMBL/GenBank/DDBJ whole genome shotgun (WGS) entry which is preliminary data.</text>
</comment>
<gene>
    <name evidence="2" type="ORF">BG57_32935</name>
</gene>
<dbReference type="Proteomes" id="UP000027439">
    <property type="component" value="Unassembled WGS sequence"/>
</dbReference>
<organism evidence="2 3">
    <name type="scientific">Caballeronia grimmiae</name>
    <dbReference type="NCBI Taxonomy" id="1071679"/>
    <lineage>
        <taxon>Bacteria</taxon>
        <taxon>Pseudomonadati</taxon>
        <taxon>Pseudomonadota</taxon>
        <taxon>Betaproteobacteria</taxon>
        <taxon>Burkholderiales</taxon>
        <taxon>Burkholderiaceae</taxon>
        <taxon>Caballeronia</taxon>
    </lineage>
</organism>
<dbReference type="OrthoDB" id="65069at2"/>
<name>A0A069PD11_9BURK</name>
<reference evidence="2 3" key="1">
    <citation type="submission" date="2014-03" db="EMBL/GenBank/DDBJ databases">
        <title>Draft Genome Sequences of Four Burkholderia Strains.</title>
        <authorList>
            <person name="Liu X.Y."/>
            <person name="Li C.X."/>
            <person name="Xu J.H."/>
        </authorList>
    </citation>
    <scope>NUCLEOTIDE SEQUENCE [LARGE SCALE GENOMIC DNA]</scope>
    <source>
        <strain evidence="2 3">R27</strain>
    </source>
</reference>
<evidence type="ECO:0000256" key="1">
    <source>
        <dbReference type="SAM" id="MobiDB-lite"/>
    </source>
</evidence>
<accession>A0A069PD11</accession>
<sequence length="147" mass="16026">MEVVCSEACPRISSTTSAGVSRATARVPNVCVAHLGQLRRVYVEASGSISIVWRAQQCPGLAVRPDLDESLLDAIGAPGYFSCWSCSFTVQSDERPTTACPACGFQRWESSVRVPVERTTKTEIEQTSEAWPRYGREGSATEVHVED</sequence>
<evidence type="ECO:0000313" key="3">
    <source>
        <dbReference type="Proteomes" id="UP000027439"/>
    </source>
</evidence>
<dbReference type="AlphaFoldDB" id="A0A069PD11"/>
<dbReference type="EMBL" id="JFHE01000009">
    <property type="protein sequence ID" value="KDR35156.1"/>
    <property type="molecule type" value="Genomic_DNA"/>
</dbReference>
<evidence type="ECO:0000313" key="2">
    <source>
        <dbReference type="EMBL" id="KDR35156.1"/>
    </source>
</evidence>
<feature type="region of interest" description="Disordered" evidence="1">
    <location>
        <begin position="118"/>
        <end position="147"/>
    </location>
</feature>
<protein>
    <submittedName>
        <fullName evidence="2">Uncharacterized protein</fullName>
    </submittedName>
</protein>
<dbReference type="RefSeq" id="WP_035963530.1">
    <property type="nucleotide sequence ID" value="NZ_BMEG01000010.1"/>
</dbReference>
<proteinExistence type="predicted"/>